<dbReference type="RefSeq" id="WP_150031445.1">
    <property type="nucleotide sequence ID" value="NZ_VWSH01000001.1"/>
</dbReference>
<evidence type="ECO:0000313" key="1">
    <source>
        <dbReference type="EMBL" id="KAA5536868.1"/>
    </source>
</evidence>
<comment type="caution">
    <text evidence="1">The sequence shown here is derived from an EMBL/GenBank/DDBJ whole genome shotgun (WGS) entry which is preliminary data.</text>
</comment>
<keyword evidence="2" id="KW-1185">Reference proteome</keyword>
<dbReference type="AlphaFoldDB" id="A0A5M6CNR9"/>
<proteinExistence type="predicted"/>
<gene>
    <name evidence="1" type="ORF">F0919_04130</name>
</gene>
<dbReference type="Proteomes" id="UP000323632">
    <property type="component" value="Unassembled WGS sequence"/>
</dbReference>
<organism evidence="1 2">
    <name type="scientific">Taibaiella lutea</name>
    <dbReference type="NCBI Taxonomy" id="2608001"/>
    <lineage>
        <taxon>Bacteria</taxon>
        <taxon>Pseudomonadati</taxon>
        <taxon>Bacteroidota</taxon>
        <taxon>Chitinophagia</taxon>
        <taxon>Chitinophagales</taxon>
        <taxon>Chitinophagaceae</taxon>
        <taxon>Taibaiella</taxon>
    </lineage>
</organism>
<sequence length="100" mass="11631">MKFKNDCPEKFMNLQVNVLGEKFQFENLESGESTKFIKVSKTYSYCFIRAITPKDTIAFLPIDYYGERLYTTGKIVMKITMEKGEGGIKRLNIKSKRPML</sequence>
<accession>A0A5M6CNR9</accession>
<dbReference type="EMBL" id="VWSH01000001">
    <property type="protein sequence ID" value="KAA5536868.1"/>
    <property type="molecule type" value="Genomic_DNA"/>
</dbReference>
<name>A0A5M6CNR9_9BACT</name>
<evidence type="ECO:0000313" key="2">
    <source>
        <dbReference type="Proteomes" id="UP000323632"/>
    </source>
</evidence>
<protein>
    <submittedName>
        <fullName evidence="1">Uncharacterized protein</fullName>
    </submittedName>
</protein>
<reference evidence="1 2" key="1">
    <citation type="submission" date="2019-09" db="EMBL/GenBank/DDBJ databases">
        <title>Genome sequence and assembly of Taibaiella sp.</title>
        <authorList>
            <person name="Chhetri G."/>
        </authorList>
    </citation>
    <scope>NUCLEOTIDE SEQUENCE [LARGE SCALE GENOMIC DNA]</scope>
    <source>
        <strain evidence="1 2">KVB11</strain>
    </source>
</reference>